<proteinExistence type="predicted"/>
<keyword evidence="1" id="KW-0472">Membrane</keyword>
<reference evidence="2" key="1">
    <citation type="submission" date="2020-07" db="EMBL/GenBank/DDBJ databases">
        <title>The High-quality genome of the commercially important snow crab, Chionoecetes opilio.</title>
        <authorList>
            <person name="Jeong J.-H."/>
            <person name="Ryu S."/>
        </authorList>
    </citation>
    <scope>NUCLEOTIDE SEQUENCE</scope>
    <source>
        <strain evidence="2">MADBK_172401_WGS</strain>
        <tissue evidence="2">Digestive gland</tissue>
    </source>
</reference>
<protein>
    <submittedName>
        <fullName evidence="2">Uncharacterized protein</fullName>
    </submittedName>
</protein>
<organism evidence="2 3">
    <name type="scientific">Chionoecetes opilio</name>
    <name type="common">Atlantic snow crab</name>
    <name type="synonym">Cancer opilio</name>
    <dbReference type="NCBI Taxonomy" id="41210"/>
    <lineage>
        <taxon>Eukaryota</taxon>
        <taxon>Metazoa</taxon>
        <taxon>Ecdysozoa</taxon>
        <taxon>Arthropoda</taxon>
        <taxon>Crustacea</taxon>
        <taxon>Multicrustacea</taxon>
        <taxon>Malacostraca</taxon>
        <taxon>Eumalacostraca</taxon>
        <taxon>Eucarida</taxon>
        <taxon>Decapoda</taxon>
        <taxon>Pleocyemata</taxon>
        <taxon>Brachyura</taxon>
        <taxon>Eubrachyura</taxon>
        <taxon>Majoidea</taxon>
        <taxon>Majidae</taxon>
        <taxon>Chionoecetes</taxon>
    </lineage>
</organism>
<keyword evidence="1" id="KW-1133">Transmembrane helix</keyword>
<evidence type="ECO:0000313" key="3">
    <source>
        <dbReference type="Proteomes" id="UP000770661"/>
    </source>
</evidence>
<gene>
    <name evidence="2" type="ORF">GWK47_027077</name>
</gene>
<comment type="caution">
    <text evidence="2">The sequence shown here is derived from an EMBL/GenBank/DDBJ whole genome shotgun (WGS) entry which is preliminary data.</text>
</comment>
<sequence>MASGEGSGGSTEGTGSGGILWQIIWLVLLVLAAIWVSWFCAWWYAMLIPFTVCLPPMAAVTDILLRGVQLTYFCTKNMMDANTLGEAWANYPSTVPPTVLVVTQTSG</sequence>
<dbReference type="PANTHER" id="PTHR39948:SF1">
    <property type="entry name" value="GEO11419P1"/>
    <property type="match status" value="1"/>
</dbReference>
<feature type="transmembrane region" description="Helical" evidence="1">
    <location>
        <begin position="20"/>
        <end position="45"/>
    </location>
</feature>
<accession>A0A8J8WCI7</accession>
<keyword evidence="3" id="KW-1185">Reference proteome</keyword>
<evidence type="ECO:0000313" key="2">
    <source>
        <dbReference type="EMBL" id="KAG0695018.1"/>
    </source>
</evidence>
<evidence type="ECO:0000256" key="1">
    <source>
        <dbReference type="SAM" id="Phobius"/>
    </source>
</evidence>
<dbReference type="AlphaFoldDB" id="A0A8J8WCI7"/>
<dbReference type="OrthoDB" id="8912589at2759"/>
<dbReference type="EMBL" id="JACEEZ010026063">
    <property type="protein sequence ID" value="KAG0695018.1"/>
    <property type="molecule type" value="Genomic_DNA"/>
</dbReference>
<dbReference type="PANTHER" id="PTHR39948">
    <property type="entry name" value="GEO11419P1"/>
    <property type="match status" value="1"/>
</dbReference>
<keyword evidence="1" id="KW-0812">Transmembrane</keyword>
<dbReference type="Proteomes" id="UP000770661">
    <property type="component" value="Unassembled WGS sequence"/>
</dbReference>
<name>A0A8J8WCI7_CHIOP</name>